<dbReference type="PANTHER" id="PTHR12461">
    <property type="entry name" value="HYPOXIA-INDUCIBLE FACTOR 1 ALPHA INHIBITOR-RELATED"/>
    <property type="match status" value="1"/>
</dbReference>
<dbReference type="EMBL" id="QUTI01039819">
    <property type="protein sequence ID" value="RLO00557.1"/>
    <property type="molecule type" value="Genomic_DNA"/>
</dbReference>
<dbReference type="PROSITE" id="PS51184">
    <property type="entry name" value="JMJC"/>
    <property type="match status" value="1"/>
</dbReference>
<dbReference type="Gene3D" id="2.60.120.10">
    <property type="entry name" value="Jelly Rolls"/>
    <property type="match status" value="1"/>
</dbReference>
<name>A0A9X8DMY2_APHAT</name>
<accession>A0A9X8DMY2</accession>
<comment type="caution">
    <text evidence="2">The sequence shown here is derived from an EMBL/GenBank/DDBJ whole genome shotgun (WGS) entry which is preliminary data.</text>
</comment>
<evidence type="ECO:0000313" key="2">
    <source>
        <dbReference type="EMBL" id="RLO00557.1"/>
    </source>
</evidence>
<protein>
    <recommendedName>
        <fullName evidence="1">JmjC domain-containing protein</fullName>
    </recommendedName>
</protein>
<reference evidence="2 3" key="1">
    <citation type="journal article" date="2018" name="J. Invertebr. Pathol.">
        <title>New genotyping method for the causative agent of crayfish plague (Aphanomyces astaci) based on whole genome data.</title>
        <authorList>
            <person name="Minardi D."/>
            <person name="Studholme D.J."/>
            <person name="van der Giezen M."/>
            <person name="Pretto T."/>
            <person name="Oidtmann B."/>
        </authorList>
    </citation>
    <scope>NUCLEOTIDE SEQUENCE [LARGE SCALE GENOMIC DNA]</scope>
    <source>
        <strain evidence="2 3">KB13</strain>
    </source>
</reference>
<gene>
    <name evidence="2" type="ORF">DYB28_003075</name>
</gene>
<dbReference type="Gene3D" id="2.60.120.650">
    <property type="entry name" value="Cupin"/>
    <property type="match status" value="1"/>
</dbReference>
<dbReference type="PANTHER" id="PTHR12461:SF100">
    <property type="entry name" value="JMJC DOMAIN-CONTAINING PROTEIN 4"/>
    <property type="match status" value="1"/>
</dbReference>
<dbReference type="InterPro" id="IPR014710">
    <property type="entry name" value="RmlC-like_jellyroll"/>
</dbReference>
<dbReference type="InterPro" id="IPR003347">
    <property type="entry name" value="JmjC_dom"/>
</dbReference>
<dbReference type="Pfam" id="PF13621">
    <property type="entry name" value="Cupin_8"/>
    <property type="match status" value="1"/>
</dbReference>
<dbReference type="InterPro" id="IPR041667">
    <property type="entry name" value="Cupin_8"/>
</dbReference>
<dbReference type="AlphaFoldDB" id="A0A9X8DMY2"/>
<sequence length="201" mass="22690">MSTEGSTSGLHHDYHDNLYILLRGRKRFRLYSPGDVDSMYTRGTLLKVHPNGRINYEGDETTAYGADLHSDQAASAFSAQQRAEKEVYLASCSQCVTYDIKDPVSFSRVKTNRPNDDLQREFPRFADARAAFCDVNVGEMLYLPASWFHEVVSFNGATDDGHLALNYWYHPPDATDCFATPYTSPFWTNDYAARNLAESSS</sequence>
<proteinExistence type="predicted"/>
<organism evidence="2 3">
    <name type="scientific">Aphanomyces astaci</name>
    <name type="common">Crayfish plague agent</name>
    <dbReference type="NCBI Taxonomy" id="112090"/>
    <lineage>
        <taxon>Eukaryota</taxon>
        <taxon>Sar</taxon>
        <taxon>Stramenopiles</taxon>
        <taxon>Oomycota</taxon>
        <taxon>Saprolegniomycetes</taxon>
        <taxon>Saprolegniales</taxon>
        <taxon>Verrucalvaceae</taxon>
        <taxon>Aphanomyces</taxon>
    </lineage>
</organism>
<dbReference type="SUPFAM" id="SSF51197">
    <property type="entry name" value="Clavaminate synthase-like"/>
    <property type="match status" value="1"/>
</dbReference>
<feature type="domain" description="JmjC" evidence="1">
    <location>
        <begin position="1"/>
        <end position="184"/>
    </location>
</feature>
<dbReference type="Proteomes" id="UP000275652">
    <property type="component" value="Unassembled WGS sequence"/>
</dbReference>
<evidence type="ECO:0000313" key="3">
    <source>
        <dbReference type="Proteomes" id="UP000275652"/>
    </source>
</evidence>
<evidence type="ECO:0000259" key="1">
    <source>
        <dbReference type="PROSITE" id="PS51184"/>
    </source>
</evidence>